<reference evidence="4 5" key="2">
    <citation type="submission" date="2018-11" db="EMBL/GenBank/DDBJ databases">
        <authorList>
            <consortium name="Pathogen Informatics"/>
        </authorList>
    </citation>
    <scope>NUCLEOTIDE SEQUENCE [LARGE SCALE GENOMIC DNA]</scope>
</reference>
<evidence type="ECO:0000313" key="4">
    <source>
        <dbReference type="EMBL" id="VDK21204.1"/>
    </source>
</evidence>
<keyword evidence="5" id="KW-1185">Reference proteome</keyword>
<dbReference type="AlphaFoldDB" id="A0A0M3J6W1"/>
<comment type="similarity">
    <text evidence="1">Belongs to the calycin superfamily. Fatty-acid binding protein (FABP) family.</text>
</comment>
<dbReference type="SUPFAM" id="SSF50814">
    <property type="entry name" value="Lipocalins"/>
    <property type="match status" value="1"/>
</dbReference>
<dbReference type="OrthoDB" id="412780at2759"/>
<reference evidence="6" key="1">
    <citation type="submission" date="2017-02" db="UniProtKB">
        <authorList>
            <consortium name="WormBaseParasite"/>
        </authorList>
    </citation>
    <scope>IDENTIFICATION</scope>
</reference>
<gene>
    <name evidence="4" type="ORF">ASIM_LOCUS3144</name>
</gene>
<accession>A0A0M3J6W1</accession>
<evidence type="ECO:0000256" key="2">
    <source>
        <dbReference type="ARBA" id="ARBA00023121"/>
    </source>
</evidence>
<dbReference type="InterPro" id="IPR031259">
    <property type="entry name" value="ILBP"/>
</dbReference>
<organism evidence="6">
    <name type="scientific">Anisakis simplex</name>
    <name type="common">Herring worm</name>
    <dbReference type="NCBI Taxonomy" id="6269"/>
    <lineage>
        <taxon>Eukaryota</taxon>
        <taxon>Metazoa</taxon>
        <taxon>Ecdysozoa</taxon>
        <taxon>Nematoda</taxon>
        <taxon>Chromadorea</taxon>
        <taxon>Rhabditida</taxon>
        <taxon>Spirurina</taxon>
        <taxon>Ascaridomorpha</taxon>
        <taxon>Ascaridoidea</taxon>
        <taxon>Anisakidae</taxon>
        <taxon>Anisakis</taxon>
        <taxon>Anisakis simplex complex</taxon>
    </lineage>
</organism>
<dbReference type="Gene3D" id="2.40.128.20">
    <property type="match status" value="1"/>
</dbReference>
<evidence type="ECO:0000313" key="5">
    <source>
        <dbReference type="Proteomes" id="UP000267096"/>
    </source>
</evidence>
<evidence type="ECO:0000256" key="1">
    <source>
        <dbReference type="ARBA" id="ARBA00008390"/>
    </source>
</evidence>
<sequence length="128" mass="14655">MAAEKFVGKWTFVSSENFDEYMKQCGVGLITRKMAVTLKPTLTISVENGKWKIVSESTFKTIVVEFELGKEFEETTGDGRKLMSVFTMEGDKLIQEQKKIKPDDKDSHFERFIDDNGHLVIVSCLFVF</sequence>
<protein>
    <submittedName>
        <fullName evidence="6">Fatty acid-binding protein homolog 9 (inferred by orthology to a C. elegans protein)</fullName>
    </submittedName>
</protein>
<dbReference type="InterPro" id="IPR012674">
    <property type="entry name" value="Calycin"/>
</dbReference>
<keyword evidence="2" id="KW-0446">Lipid-binding</keyword>
<evidence type="ECO:0000313" key="6">
    <source>
        <dbReference type="WBParaSite" id="ASIM_0000330201-mRNA-1"/>
    </source>
</evidence>
<proteinExistence type="inferred from homology"/>
<dbReference type="InterPro" id="IPR000463">
    <property type="entry name" value="Fatty_acid-bd"/>
</dbReference>
<feature type="domain" description="Lipocalin/cytosolic fatty-acid binding" evidence="3">
    <location>
        <begin position="7"/>
        <end position="109"/>
    </location>
</feature>
<evidence type="ECO:0000259" key="3">
    <source>
        <dbReference type="Pfam" id="PF00061"/>
    </source>
</evidence>
<dbReference type="Pfam" id="PF00061">
    <property type="entry name" value="Lipocalin"/>
    <property type="match status" value="1"/>
</dbReference>
<name>A0A0M3J6W1_ANISI</name>
<dbReference type="PRINTS" id="PR00178">
    <property type="entry name" value="FATTYACIDBP"/>
</dbReference>
<dbReference type="EMBL" id="UYRR01004664">
    <property type="protein sequence ID" value="VDK21204.1"/>
    <property type="molecule type" value="Genomic_DNA"/>
</dbReference>
<dbReference type="WBParaSite" id="ASIM_0000330201-mRNA-1">
    <property type="protein sequence ID" value="ASIM_0000330201-mRNA-1"/>
    <property type="gene ID" value="ASIM_0000330201"/>
</dbReference>
<dbReference type="PANTHER" id="PTHR11955">
    <property type="entry name" value="FATTY ACID BINDING PROTEIN"/>
    <property type="match status" value="1"/>
</dbReference>
<dbReference type="Proteomes" id="UP000267096">
    <property type="component" value="Unassembled WGS sequence"/>
</dbReference>
<dbReference type="GO" id="GO:0005504">
    <property type="term" value="F:fatty acid binding"/>
    <property type="evidence" value="ECO:0007669"/>
    <property type="project" value="UniProtKB-ARBA"/>
</dbReference>
<dbReference type="InterPro" id="IPR000566">
    <property type="entry name" value="Lipocln_cytosolic_FA-bd_dom"/>
</dbReference>
<dbReference type="FunFam" id="2.40.128.20:FF:000001">
    <property type="entry name" value="Fatty acid-binding protein, adipocyte"/>
    <property type="match status" value="1"/>
</dbReference>
<dbReference type="CDD" id="cd00742">
    <property type="entry name" value="FABP"/>
    <property type="match status" value="1"/>
</dbReference>